<dbReference type="SUPFAM" id="SSF57667">
    <property type="entry name" value="beta-beta-alpha zinc fingers"/>
    <property type="match status" value="1"/>
</dbReference>
<gene>
    <name evidence="1" type="ORF">DM01DRAFT_329827</name>
</gene>
<protein>
    <recommendedName>
        <fullName evidence="3">C2H2-type domain-containing protein</fullName>
    </recommendedName>
</protein>
<dbReference type="EMBL" id="MCGT01000018">
    <property type="protein sequence ID" value="ORX52322.1"/>
    <property type="molecule type" value="Genomic_DNA"/>
</dbReference>
<keyword evidence="2" id="KW-1185">Reference proteome</keyword>
<dbReference type="InterPro" id="IPR036236">
    <property type="entry name" value="Znf_C2H2_sf"/>
</dbReference>
<evidence type="ECO:0008006" key="3">
    <source>
        <dbReference type="Google" id="ProtNLM"/>
    </source>
</evidence>
<accession>A0A1X2GEZ7</accession>
<dbReference type="AlphaFoldDB" id="A0A1X2GEZ7"/>
<name>A0A1X2GEZ7_9FUNG</name>
<comment type="caution">
    <text evidence="1">The sequence shown here is derived from an EMBL/GenBank/DDBJ whole genome shotgun (WGS) entry which is preliminary data.</text>
</comment>
<organism evidence="1 2">
    <name type="scientific">Hesseltinella vesiculosa</name>
    <dbReference type="NCBI Taxonomy" id="101127"/>
    <lineage>
        <taxon>Eukaryota</taxon>
        <taxon>Fungi</taxon>
        <taxon>Fungi incertae sedis</taxon>
        <taxon>Mucoromycota</taxon>
        <taxon>Mucoromycotina</taxon>
        <taxon>Mucoromycetes</taxon>
        <taxon>Mucorales</taxon>
        <taxon>Cunninghamellaceae</taxon>
        <taxon>Hesseltinella</taxon>
    </lineage>
</organism>
<evidence type="ECO:0000313" key="1">
    <source>
        <dbReference type="EMBL" id="ORX52322.1"/>
    </source>
</evidence>
<proteinExistence type="predicted"/>
<dbReference type="Proteomes" id="UP000242146">
    <property type="component" value="Unassembled WGS sequence"/>
</dbReference>
<sequence length="74" mass="8216">MLAAYYETLAERVTEGAPVDYVIKNRGFPCDRCGDWFMTTDHLARHAFIAQRVLVSLALCPTAPKSVLTSLLLS</sequence>
<evidence type="ECO:0000313" key="2">
    <source>
        <dbReference type="Proteomes" id="UP000242146"/>
    </source>
</evidence>
<reference evidence="1 2" key="1">
    <citation type="submission" date="2016-07" db="EMBL/GenBank/DDBJ databases">
        <title>Pervasive Adenine N6-methylation of Active Genes in Fungi.</title>
        <authorList>
            <consortium name="DOE Joint Genome Institute"/>
            <person name="Mondo S.J."/>
            <person name="Dannebaum R.O."/>
            <person name="Kuo R.C."/>
            <person name="Labutti K."/>
            <person name="Haridas S."/>
            <person name="Kuo A."/>
            <person name="Salamov A."/>
            <person name="Ahrendt S.R."/>
            <person name="Lipzen A."/>
            <person name="Sullivan W."/>
            <person name="Andreopoulos W.B."/>
            <person name="Clum A."/>
            <person name="Lindquist E."/>
            <person name="Daum C."/>
            <person name="Ramamoorthy G.K."/>
            <person name="Gryganskyi A."/>
            <person name="Culley D."/>
            <person name="Magnuson J.K."/>
            <person name="James T.Y."/>
            <person name="O'Malley M.A."/>
            <person name="Stajich J.E."/>
            <person name="Spatafora J.W."/>
            <person name="Visel A."/>
            <person name="Grigoriev I.V."/>
        </authorList>
    </citation>
    <scope>NUCLEOTIDE SEQUENCE [LARGE SCALE GENOMIC DNA]</scope>
    <source>
        <strain evidence="1 2">NRRL 3301</strain>
    </source>
</reference>